<reference evidence="1" key="1">
    <citation type="submission" date="2018-06" db="EMBL/GenBank/DDBJ databases">
        <authorList>
            <person name="Zhirakovskaya E."/>
        </authorList>
    </citation>
    <scope>NUCLEOTIDE SEQUENCE</scope>
</reference>
<name>A0A3B1DF30_9ZZZZ</name>
<sequence length="297" mass="33453">MTKALQALLTNVIDYAGMFPPAKLSLEESLANYLQYKKSTESWMLGSFICPATKVRDFCEQIDWSAITPKHHLSLTSAANLDDSQQLTDLQSHLELANSLAKPHISISLEIKLPQQPIANFMEYATPFCDKIYLEVPFDAPFDKETLQQKVGLKPNSKWAFKFRTGGIVPEAFPSSEQLARAIIACRDAGIAWKATAGLHHPLRHFDEKIGTKMHGFMNVIGAAVLCQISHLTESQVCQILEEESPEAFLFQEETFRWRDFEASATEIEQARKQTMQSFGSCSFDDPCDDLRECKLI</sequence>
<dbReference type="AlphaFoldDB" id="A0A3B1DF30"/>
<dbReference type="EMBL" id="UOGL01000542">
    <property type="protein sequence ID" value="VAX41426.1"/>
    <property type="molecule type" value="Genomic_DNA"/>
</dbReference>
<evidence type="ECO:0000313" key="1">
    <source>
        <dbReference type="EMBL" id="VAX41426.1"/>
    </source>
</evidence>
<gene>
    <name evidence="1" type="ORF">MNBD_PLANCTO02-1834</name>
</gene>
<proteinExistence type="predicted"/>
<organism evidence="1">
    <name type="scientific">hydrothermal vent metagenome</name>
    <dbReference type="NCBI Taxonomy" id="652676"/>
    <lineage>
        <taxon>unclassified sequences</taxon>
        <taxon>metagenomes</taxon>
        <taxon>ecological metagenomes</taxon>
    </lineage>
</organism>
<accession>A0A3B1DF30</accession>
<protein>
    <submittedName>
        <fullName evidence="1">Uncharacterized protein</fullName>
    </submittedName>
</protein>